<dbReference type="PROSITE" id="PS00606">
    <property type="entry name" value="KS3_1"/>
    <property type="match status" value="2"/>
</dbReference>
<feature type="domain" description="Ketosynthase family 3 (KS3)" evidence="11">
    <location>
        <begin position="77"/>
        <end position="503"/>
    </location>
</feature>
<dbReference type="PANTHER" id="PTHR43775:SF37">
    <property type="entry name" value="SI:DKEY-61P9.11"/>
    <property type="match status" value="1"/>
</dbReference>
<dbReference type="Pfam" id="PF08659">
    <property type="entry name" value="KR"/>
    <property type="match status" value="1"/>
</dbReference>
<comment type="pathway">
    <text evidence="2">Antibiotic biosynthesis.</text>
</comment>
<dbReference type="GO" id="GO:0071770">
    <property type="term" value="P:DIM/DIP cell wall layer assembly"/>
    <property type="evidence" value="ECO:0007669"/>
    <property type="project" value="TreeGrafter"/>
</dbReference>
<dbReference type="GO" id="GO:0031177">
    <property type="term" value="F:phosphopantetheine binding"/>
    <property type="evidence" value="ECO:0007669"/>
    <property type="project" value="InterPro"/>
</dbReference>
<feature type="compositionally biased region" description="Basic and acidic residues" evidence="9">
    <location>
        <begin position="1362"/>
        <end position="1390"/>
    </location>
</feature>
<feature type="compositionally biased region" description="Gly residues" evidence="9">
    <location>
        <begin position="681"/>
        <end position="700"/>
    </location>
</feature>
<dbReference type="EMBL" id="JX508597">
    <property type="protein sequence ID" value="AGN74894.1"/>
    <property type="molecule type" value="Genomic_DNA"/>
</dbReference>
<dbReference type="GO" id="GO:0005886">
    <property type="term" value="C:plasma membrane"/>
    <property type="evidence" value="ECO:0007669"/>
    <property type="project" value="TreeGrafter"/>
</dbReference>
<dbReference type="InterPro" id="IPR036291">
    <property type="entry name" value="NAD(P)-bd_dom_sf"/>
</dbReference>
<dbReference type="PROSITE" id="PS52004">
    <property type="entry name" value="KS3_2"/>
    <property type="match status" value="2"/>
</dbReference>
<feature type="compositionally biased region" description="Low complexity" evidence="9">
    <location>
        <begin position="1334"/>
        <end position="1355"/>
    </location>
</feature>
<dbReference type="GO" id="GO:0017000">
    <property type="term" value="P:antibiotic biosynthetic process"/>
    <property type="evidence" value="ECO:0007669"/>
    <property type="project" value="UniProtKB-ARBA"/>
</dbReference>
<dbReference type="Gene3D" id="3.40.47.10">
    <property type="match status" value="2"/>
</dbReference>
<dbReference type="CDD" id="cd08953">
    <property type="entry name" value="KR_2_SDR_x"/>
    <property type="match status" value="1"/>
</dbReference>
<evidence type="ECO:0000256" key="3">
    <source>
        <dbReference type="ARBA" id="ARBA00022450"/>
    </source>
</evidence>
<protein>
    <submittedName>
        <fullName evidence="12">Nonribosomal peptide synthetase/polyketide synthase hybrid protein</fullName>
    </submittedName>
</protein>
<feature type="region of interest" description="Disordered" evidence="9">
    <location>
        <begin position="590"/>
        <end position="615"/>
    </location>
</feature>
<dbReference type="SUPFAM" id="SSF53901">
    <property type="entry name" value="Thiolase-like"/>
    <property type="match status" value="2"/>
</dbReference>
<feature type="compositionally biased region" description="Basic and acidic residues" evidence="9">
    <location>
        <begin position="2032"/>
        <end position="2042"/>
    </location>
</feature>
<evidence type="ECO:0000256" key="1">
    <source>
        <dbReference type="ARBA" id="ARBA00004496"/>
    </source>
</evidence>
<feature type="region of interest" description="Disordered" evidence="9">
    <location>
        <begin position="45"/>
        <end position="78"/>
    </location>
</feature>
<proteinExistence type="predicted"/>
<keyword evidence="6" id="KW-0808">Transferase</keyword>
<evidence type="ECO:0000256" key="6">
    <source>
        <dbReference type="ARBA" id="ARBA00022679"/>
    </source>
</evidence>
<dbReference type="InterPro" id="IPR009081">
    <property type="entry name" value="PP-bd_ACP"/>
</dbReference>
<dbReference type="Pfam" id="PF00550">
    <property type="entry name" value="PP-binding"/>
    <property type="match status" value="2"/>
</dbReference>
<organism evidence="12">
    <name type="scientific">Streptomyces griseoviridis</name>
    <dbReference type="NCBI Taxonomy" id="45398"/>
    <lineage>
        <taxon>Bacteria</taxon>
        <taxon>Bacillati</taxon>
        <taxon>Actinomycetota</taxon>
        <taxon>Actinomycetes</taxon>
        <taxon>Kitasatosporales</taxon>
        <taxon>Streptomycetaceae</taxon>
        <taxon>Streptomyces</taxon>
    </lineage>
</organism>
<dbReference type="Gene3D" id="3.40.50.720">
    <property type="entry name" value="NAD(P)-binding Rossmann-like Domain"/>
    <property type="match status" value="1"/>
</dbReference>
<dbReference type="InterPro" id="IPR016039">
    <property type="entry name" value="Thiolase-like"/>
</dbReference>
<dbReference type="InterPro" id="IPR018201">
    <property type="entry name" value="Ketoacyl_synth_AS"/>
</dbReference>
<evidence type="ECO:0000256" key="2">
    <source>
        <dbReference type="ARBA" id="ARBA00004792"/>
    </source>
</evidence>
<evidence type="ECO:0000259" key="10">
    <source>
        <dbReference type="PROSITE" id="PS50075"/>
    </source>
</evidence>
<reference evidence="12" key="1">
    <citation type="journal article" date="2012" name="ChemBioChem">
        <title>Identification of the biosynthetic gene cluster and regulatory cascade for the synergistic antibacterial antibiotics griseoviridin and viridogrisein in Streptomyces griseoviridis.</title>
        <authorList>
            <person name="Xie Y."/>
            <person name="Wang B."/>
            <person name="Liu J."/>
            <person name="Zhou J."/>
            <person name="Ma J."/>
            <person name="Huang H."/>
            <person name="Ju J."/>
        </authorList>
    </citation>
    <scope>NUCLEOTIDE SEQUENCE</scope>
</reference>
<dbReference type="InterPro" id="IPR036736">
    <property type="entry name" value="ACP-like_sf"/>
</dbReference>
<evidence type="ECO:0000256" key="8">
    <source>
        <dbReference type="ARBA" id="ARBA00023315"/>
    </source>
</evidence>
<feature type="compositionally biased region" description="Basic and acidic residues" evidence="9">
    <location>
        <begin position="1195"/>
        <end position="1204"/>
    </location>
</feature>
<dbReference type="Gene3D" id="1.10.1200.10">
    <property type="entry name" value="ACP-like"/>
    <property type="match status" value="2"/>
</dbReference>
<feature type="domain" description="Ketosynthase family 3 (KS3)" evidence="11">
    <location>
        <begin position="1390"/>
        <end position="1820"/>
    </location>
</feature>
<dbReference type="SUPFAM" id="SSF47336">
    <property type="entry name" value="ACP-like"/>
    <property type="match status" value="2"/>
</dbReference>
<keyword evidence="3" id="KW-0596">Phosphopantetheine</keyword>
<feature type="domain" description="Carrier" evidence="10">
    <location>
        <begin position="2079"/>
        <end position="2156"/>
    </location>
</feature>
<dbReference type="SMART" id="SM00823">
    <property type="entry name" value="PKS_PP"/>
    <property type="match status" value="2"/>
</dbReference>
<feature type="region of interest" description="Disordered" evidence="9">
    <location>
        <begin position="1190"/>
        <end position="1230"/>
    </location>
</feature>
<dbReference type="InterPro" id="IPR013968">
    <property type="entry name" value="PKS_KR"/>
</dbReference>
<feature type="region of interest" description="Disordered" evidence="9">
    <location>
        <begin position="2006"/>
        <end position="2078"/>
    </location>
</feature>
<evidence type="ECO:0000256" key="5">
    <source>
        <dbReference type="ARBA" id="ARBA00022553"/>
    </source>
</evidence>
<dbReference type="Pfam" id="PF22336">
    <property type="entry name" value="RhiE-like_linker"/>
    <property type="match status" value="2"/>
</dbReference>
<feature type="region of interest" description="Disordered" evidence="9">
    <location>
        <begin position="678"/>
        <end position="702"/>
    </location>
</feature>
<evidence type="ECO:0000256" key="4">
    <source>
        <dbReference type="ARBA" id="ARBA00022490"/>
    </source>
</evidence>
<dbReference type="GO" id="GO:0004315">
    <property type="term" value="F:3-oxoacyl-[acyl-carrier-protein] synthase activity"/>
    <property type="evidence" value="ECO:0007669"/>
    <property type="project" value="InterPro"/>
</dbReference>
<dbReference type="GO" id="GO:0005737">
    <property type="term" value="C:cytoplasm"/>
    <property type="evidence" value="ECO:0007669"/>
    <property type="project" value="UniProtKB-SubCell"/>
</dbReference>
<dbReference type="InterPro" id="IPR020806">
    <property type="entry name" value="PKS_PP-bd"/>
</dbReference>
<dbReference type="InterPro" id="IPR054514">
    <property type="entry name" value="RhiE-like_linker"/>
</dbReference>
<keyword evidence="8" id="KW-0012">Acyltransferase</keyword>
<sequence>MTHDDEREPSGMSEPSGTGTREILGRFAAGELSKREVLALLAAARAAPPAPGTAPRRPPSSPGPAGQAPGDEARGTPEPIAVIGCGARFPGADGLDAFRRVVREGLDTVGEVPPDRWPVQRWYDPDPAAPARSLSRWGGMLEDAAGFDAELFRMTPREAELTDPQARLFLQECWRAVENAGYAPPDLAGTRCGVYAGVMLNDYAHRIERSSPHSRLPQVMQGNSQSILAARVAYLLDLAGPVAAVDTACSSSLVALHQACQALWLGEADMMLAGGVTLYTTELPYIYMSKAGMLSPTGRCRPFDAAADGFVPGEGSAAVLLKPLRRALADGDPVQLVIRASGINHDGASNGLTAPSPRAQTALVRDTYRRFGIDPSTIDYVECHGTGTPLGDPLEISALNDAFAGVTPAAGHIPVGSVKANVGHSSAAAGLAGLFKAMEVVVSGRVPPTPHFTEPNPRIPFGQGPFRPAGGPVALPPVTGRPWRAAVSSFGLSGTNAHVVVEAPPPRGPGGGTGPALVVLSARGPELLTAEAHALADWLAGPAADSDVTVHDVARTLAHGRVHRDRRLAVVAEDRRELAAALAAFADGRTAGPWTVPAPDGPGGPPGPVPEPSPERLYARLASPGPAARDDLLALGRLYTLQHPVDWHRVFPPGLGRTVALPGSVPSARRYWVEEDTGTAAGTGTGSGTAAGGTTAGGTAAGDPVRPVPGARALAAPPAAGTPAPSLDGVSLYVPRWRPEPPPEPDDAPGPLLVVTDAMTAREDVRSPGTPGGLLAALAPVWPGAVRPVGPGGEPPRAVAEPSAHGPGERLTVLVPLPADAPQPCWAPLFGPVREMLTGLWKRSLHLVVAAEDPSTALAAAGFAQSLAHENPRLTGRVVLVDRLDAGCAVPLARECAGPDAGSGRIVDLRAGRRLSRLLRRIDAPGATAGPDVPIRPGGVHLITGGLGGLGLLTARHLVERYGARVVLCGRRPPEALPDSDRVALAGLGASARYAPVDVTDTAAVRALVTDVLATEGALHGVFHAAGVLRDAYLVRKRPEDADEVIGPKADGVRALDAATADVALDLFVLYASVSGTVGNLGQSDYATGNGFLDGFAEGRRAAVARGERSGRTLSVGWPLWRDGGMSVPDAVLATMRERTGAEPLPTATGLAVLEALLTLPDAPPVVAVHHGRRDPWEATLGAFRVLDATGPEPDGARGEHERSPAQVFPPVPPVSPVPPPAAPAPAAPAAPVAPVAPVASADPDGGDVPGRVRRVVSEVTGMPPHTVRMGAALRDLGFDSLTLRALADALTAAVARVSAPEIFAAASLADLAALLAPRTGKAPAPAPNHRPSGHPAPASPAAATAPPHRATVPATGADRAPIPREDRAPTLREDRTPGLRTAPGERRPADALAVVGMSGRYPGAPDLTAFLANLREGRDTSGPVPRDRWRPGSSVDDVRGHFLTGVDHFDADFFGLSPYESALVDPQERLLLETAVEALEDAGALGERLDALCDDTGEPRSVGVFVGVTSSDYQKVGIETWARGNRTVPAGHYWSTANRISYLLDLRGPSQPVDTACSSSLTALHLAAQAIERGECGAALVAGVNLYLHPSRLLLLKEFGFLSPDGRCRSFGRGGTGFGPGEGVGAVVVKPLERALADGDQVYAVVRGTAVGHAGRGHGYTAPSPQAQERVIRRALSRAGVDPATVGLIEAHGTGTELGDPIEVTALTRVFGGRSAAAGTVAPVALGSVKSQIGHGESVAGLAALTKVVLQLRHGELLPTLHADEVNPALDLSAGPFALTTGHAAWPAPDRPGGSAVPRRAGVSSFGAGGVNAHAVLEAYDPALHGAGKRAGGPGGGAAQAPVLVLLRAPSAAHLAASAGRLGAWLDDAGGPGPGTDLGDLAYTLRSGRAEQPCRLACTARTTAELARTLAAVAACGAAPGAALPAGVHINDVRTHPADTESFVDDEALRSYLTALWAAGEYGRVGRLWTQGVPVRWSELAPGGRIVPLPPPVFLRRRIWVEATAPDPGATPGGPPAPDTGPLTGGPRVPAVHEARADQDGGRPTPRASDGAVGGAADGAPGTGDGERAALPAARPRPGYDDVLARLVALVRPRVPDPEAGVDPGHSLTGLGMDSLNLMSLRFAAEEEFGVELPLDLLGGDAPLTALAERIGATAAGLPRAHPRNHS</sequence>
<evidence type="ECO:0000256" key="7">
    <source>
        <dbReference type="ARBA" id="ARBA00022737"/>
    </source>
</evidence>
<evidence type="ECO:0000259" key="11">
    <source>
        <dbReference type="PROSITE" id="PS52004"/>
    </source>
</evidence>
<keyword evidence="5" id="KW-0597">Phosphoprotein</keyword>
<feature type="compositionally biased region" description="Pro residues" evidence="9">
    <location>
        <begin position="599"/>
        <end position="612"/>
    </location>
</feature>
<comment type="subcellular location">
    <subcellularLocation>
        <location evidence="1">Cytoplasm</location>
    </subcellularLocation>
</comment>
<evidence type="ECO:0000256" key="9">
    <source>
        <dbReference type="SAM" id="MobiDB-lite"/>
    </source>
</evidence>
<dbReference type="Gene3D" id="3.30.70.3290">
    <property type="match status" value="1"/>
</dbReference>
<dbReference type="InterPro" id="IPR014030">
    <property type="entry name" value="Ketoacyl_synth_N"/>
</dbReference>
<dbReference type="InterPro" id="IPR020841">
    <property type="entry name" value="PKS_Beta-ketoAc_synthase_dom"/>
</dbReference>
<feature type="region of interest" description="Disordered" evidence="9">
    <location>
        <begin position="1"/>
        <end position="27"/>
    </location>
</feature>
<dbReference type="SMART" id="SM00825">
    <property type="entry name" value="PKS_KS"/>
    <property type="match status" value="2"/>
</dbReference>
<dbReference type="SMART" id="SM00822">
    <property type="entry name" value="PKS_KR"/>
    <property type="match status" value="1"/>
</dbReference>
<dbReference type="Pfam" id="PF00109">
    <property type="entry name" value="ketoacyl-synt"/>
    <property type="match status" value="2"/>
</dbReference>
<keyword evidence="4" id="KW-0963">Cytoplasm</keyword>
<dbReference type="PROSITE" id="PS50075">
    <property type="entry name" value="CARRIER"/>
    <property type="match status" value="1"/>
</dbReference>
<feature type="compositionally biased region" description="Pro residues" evidence="9">
    <location>
        <begin position="1208"/>
        <end position="1229"/>
    </location>
</feature>
<name>R9UR31_STRGD</name>
<dbReference type="Gene3D" id="1.10.1240.100">
    <property type="match status" value="1"/>
</dbReference>
<accession>R9UR31</accession>
<dbReference type="GO" id="GO:0004312">
    <property type="term" value="F:fatty acid synthase activity"/>
    <property type="evidence" value="ECO:0007669"/>
    <property type="project" value="TreeGrafter"/>
</dbReference>
<dbReference type="InterPro" id="IPR057326">
    <property type="entry name" value="KR_dom"/>
</dbReference>
<evidence type="ECO:0000313" key="12">
    <source>
        <dbReference type="EMBL" id="AGN74894.1"/>
    </source>
</evidence>
<dbReference type="SUPFAM" id="SSF51735">
    <property type="entry name" value="NAD(P)-binding Rossmann-fold domains"/>
    <property type="match status" value="1"/>
</dbReference>
<dbReference type="InterPro" id="IPR050091">
    <property type="entry name" value="PKS_NRPS_Biosynth_Enz"/>
</dbReference>
<keyword evidence="7" id="KW-0677">Repeat</keyword>
<dbReference type="PANTHER" id="PTHR43775">
    <property type="entry name" value="FATTY ACID SYNTHASE"/>
    <property type="match status" value="1"/>
</dbReference>
<feature type="compositionally biased region" description="Gly residues" evidence="9">
    <location>
        <begin position="2053"/>
        <end position="2065"/>
    </location>
</feature>
<dbReference type="GO" id="GO:0006633">
    <property type="term" value="P:fatty acid biosynthetic process"/>
    <property type="evidence" value="ECO:0007669"/>
    <property type="project" value="InterPro"/>
</dbReference>
<dbReference type="Pfam" id="PF02801">
    <property type="entry name" value="Ketoacyl-synt_C"/>
    <property type="match status" value="2"/>
</dbReference>
<feature type="compositionally biased region" description="Pro residues" evidence="9">
    <location>
        <begin position="48"/>
        <end position="62"/>
    </location>
</feature>
<feature type="region of interest" description="Disordered" evidence="9">
    <location>
        <begin position="1321"/>
        <end position="1390"/>
    </location>
</feature>
<dbReference type="CDD" id="cd00833">
    <property type="entry name" value="PKS"/>
    <property type="match status" value="2"/>
</dbReference>
<dbReference type="InterPro" id="IPR014031">
    <property type="entry name" value="Ketoacyl_synth_C"/>
</dbReference>